<name>A0A0G0M0K0_9BACT</name>
<dbReference type="AlphaFoldDB" id="A0A0G0M0K0"/>
<sequence length="224" mass="26368">MHITQKILLKRLFTQNRQRYSSLTYGYSYEDNIVFHLKKLLKEGYVDKIDGTYSITTKGVKKITIFDVSLAENSGIKTFFIGFLCNYNKEYLIKEHPHGVHNFYNLPSGKPRFGEDVGKALVRTFAENSGLILKPSEFEFLSLHLKTVKTSQGETLFDDAFTIYRVKIGKSQREKMKLRKQIKWMTEDEIKKLPNYWPEIDICIIKKDFRPYRSYKFISDYILG</sequence>
<dbReference type="Proteomes" id="UP000034325">
    <property type="component" value="Unassembled WGS sequence"/>
</dbReference>
<proteinExistence type="predicted"/>
<evidence type="ECO:0008006" key="3">
    <source>
        <dbReference type="Google" id="ProtNLM"/>
    </source>
</evidence>
<evidence type="ECO:0000313" key="1">
    <source>
        <dbReference type="EMBL" id="KKQ97678.1"/>
    </source>
</evidence>
<gene>
    <name evidence="1" type="ORF">UT23_C0009G0007</name>
</gene>
<organism evidence="1 2">
    <name type="scientific">Candidatus Woesebacteria bacterium GW2011_GWA1_39_12</name>
    <dbReference type="NCBI Taxonomy" id="1618549"/>
    <lineage>
        <taxon>Bacteria</taxon>
        <taxon>Candidatus Woeseibacteriota</taxon>
    </lineage>
</organism>
<dbReference type="SUPFAM" id="SSF55811">
    <property type="entry name" value="Nudix"/>
    <property type="match status" value="1"/>
</dbReference>
<accession>A0A0G0M0K0</accession>
<dbReference type="EMBL" id="LBWA01000009">
    <property type="protein sequence ID" value="KKQ97678.1"/>
    <property type="molecule type" value="Genomic_DNA"/>
</dbReference>
<dbReference type="Gene3D" id="3.90.79.10">
    <property type="entry name" value="Nucleoside Triphosphate Pyrophosphohydrolase"/>
    <property type="match status" value="1"/>
</dbReference>
<comment type="caution">
    <text evidence="1">The sequence shown here is derived from an EMBL/GenBank/DDBJ whole genome shotgun (WGS) entry which is preliminary data.</text>
</comment>
<reference evidence="1 2" key="1">
    <citation type="journal article" date="2015" name="Nature">
        <title>rRNA introns, odd ribosomes, and small enigmatic genomes across a large radiation of phyla.</title>
        <authorList>
            <person name="Brown C.T."/>
            <person name="Hug L.A."/>
            <person name="Thomas B.C."/>
            <person name="Sharon I."/>
            <person name="Castelle C.J."/>
            <person name="Singh A."/>
            <person name="Wilkins M.J."/>
            <person name="Williams K.H."/>
            <person name="Banfield J.F."/>
        </authorList>
    </citation>
    <scope>NUCLEOTIDE SEQUENCE [LARGE SCALE GENOMIC DNA]</scope>
</reference>
<evidence type="ECO:0000313" key="2">
    <source>
        <dbReference type="Proteomes" id="UP000034325"/>
    </source>
</evidence>
<protein>
    <recommendedName>
        <fullName evidence="3">Nudix hydrolase domain-containing protein</fullName>
    </recommendedName>
</protein>
<dbReference type="InterPro" id="IPR015797">
    <property type="entry name" value="NUDIX_hydrolase-like_dom_sf"/>
</dbReference>